<organism evidence="1 2">
    <name type="scientific">Desulfonema magnum</name>
    <dbReference type="NCBI Taxonomy" id="45655"/>
    <lineage>
        <taxon>Bacteria</taxon>
        <taxon>Pseudomonadati</taxon>
        <taxon>Thermodesulfobacteriota</taxon>
        <taxon>Desulfobacteria</taxon>
        <taxon>Desulfobacterales</taxon>
        <taxon>Desulfococcaceae</taxon>
        <taxon>Desulfonema</taxon>
    </lineage>
</organism>
<protein>
    <submittedName>
        <fullName evidence="1">DUF4258</fullName>
    </submittedName>
</protein>
<evidence type="ECO:0000313" key="1">
    <source>
        <dbReference type="EMBL" id="QTA91698.1"/>
    </source>
</evidence>
<dbReference type="InterPro" id="IPR025354">
    <property type="entry name" value="DUF4258"/>
</dbReference>
<gene>
    <name evidence="1" type="ORF">dnm_077710</name>
</gene>
<dbReference type="AlphaFoldDB" id="A0A975BUV1"/>
<dbReference type="Pfam" id="PF14076">
    <property type="entry name" value="DUF4258"/>
    <property type="match status" value="1"/>
</dbReference>
<reference evidence="1" key="1">
    <citation type="journal article" date="2021" name="Microb. Physiol.">
        <title>Proteogenomic Insights into the Physiology of Marine, Sulfate-Reducing, Filamentous Desulfonema limicola and Desulfonema magnum.</title>
        <authorList>
            <person name="Schnaars V."/>
            <person name="Wohlbrand L."/>
            <person name="Scheve S."/>
            <person name="Hinrichs C."/>
            <person name="Reinhardt R."/>
            <person name="Rabus R."/>
        </authorList>
    </citation>
    <scope>NUCLEOTIDE SEQUENCE</scope>
    <source>
        <strain evidence="1">4be13</strain>
    </source>
</reference>
<dbReference type="KEGG" id="dmm:dnm_077710"/>
<keyword evidence="2" id="KW-1185">Reference proteome</keyword>
<accession>A0A975BUV1</accession>
<sequence length="101" mass="11666">MFDISWIRKKISQREYYFTRHGEQERQNDNLTIAEVRESLLNGMVLEQYEDDARGESCLAVGFTNSGKPLHVVCGELEGDLVIITVYVPTPPKFRNPYERG</sequence>
<dbReference type="Proteomes" id="UP000663722">
    <property type="component" value="Chromosome"/>
</dbReference>
<dbReference type="EMBL" id="CP061800">
    <property type="protein sequence ID" value="QTA91698.1"/>
    <property type="molecule type" value="Genomic_DNA"/>
</dbReference>
<evidence type="ECO:0000313" key="2">
    <source>
        <dbReference type="Proteomes" id="UP000663722"/>
    </source>
</evidence>
<dbReference type="RefSeq" id="WP_207679365.1">
    <property type="nucleotide sequence ID" value="NZ_CP061800.1"/>
</dbReference>
<proteinExistence type="predicted"/>
<name>A0A975BUV1_9BACT</name>